<dbReference type="SUPFAM" id="SSF160631">
    <property type="entry name" value="SMI1/KNR4-like"/>
    <property type="match status" value="1"/>
</dbReference>
<organism evidence="1 2">
    <name type="scientific">Nocardia nova</name>
    <dbReference type="NCBI Taxonomy" id="37330"/>
    <lineage>
        <taxon>Bacteria</taxon>
        <taxon>Bacillati</taxon>
        <taxon>Actinomycetota</taxon>
        <taxon>Actinomycetes</taxon>
        <taxon>Mycobacteriales</taxon>
        <taxon>Nocardiaceae</taxon>
        <taxon>Nocardia</taxon>
    </lineage>
</organism>
<sequence length="164" mass="18408">MVSDASRQDIESFGRELMASGFATQESIIGCNTEEIAQVYAVAPVGFSVPGEYHAFLEHMGKKAGTLFRGTDLFFPQMLDSRDAAVDISGEGLSLDDRFFFGDHQGYKVYFFKLGSEAVYTYQEGDPEETKLADGFIAFLRQSWNVQRKLRESTTAMRNQSERP</sequence>
<dbReference type="AlphaFoldDB" id="A0A2T2Z526"/>
<dbReference type="Proteomes" id="UP000241647">
    <property type="component" value="Unassembled WGS sequence"/>
</dbReference>
<reference evidence="1 2" key="1">
    <citation type="submission" date="2018-02" db="EMBL/GenBank/DDBJ databases">
        <title>8 Nocardia nova and 1 Nocardia cyriacigeorgica strain used for evolution to TMP-SMX.</title>
        <authorList>
            <person name="Mehta H."/>
            <person name="Weng J."/>
            <person name="Shamoo Y."/>
        </authorList>
    </citation>
    <scope>NUCLEOTIDE SEQUENCE [LARGE SCALE GENOMIC DNA]</scope>
    <source>
        <strain evidence="1 2">ATCC 33727</strain>
    </source>
</reference>
<dbReference type="EMBL" id="PYHS01000006">
    <property type="protein sequence ID" value="PSR62845.1"/>
    <property type="molecule type" value="Genomic_DNA"/>
</dbReference>
<comment type="caution">
    <text evidence="1">The sequence shown here is derived from an EMBL/GenBank/DDBJ whole genome shotgun (WGS) entry which is preliminary data.</text>
</comment>
<evidence type="ECO:0000313" key="1">
    <source>
        <dbReference type="EMBL" id="PSR62845.1"/>
    </source>
</evidence>
<dbReference type="Pfam" id="PF14568">
    <property type="entry name" value="SUKH_6"/>
    <property type="match status" value="1"/>
</dbReference>
<proteinExistence type="predicted"/>
<dbReference type="InterPro" id="IPR037883">
    <property type="entry name" value="Knr4/Smi1-like_sf"/>
</dbReference>
<protein>
    <submittedName>
        <fullName evidence="1">SMI1/KNR4 family protein</fullName>
    </submittedName>
</protein>
<evidence type="ECO:0000313" key="2">
    <source>
        <dbReference type="Proteomes" id="UP000241647"/>
    </source>
</evidence>
<name>A0A2T2Z526_9NOCA</name>
<gene>
    <name evidence="1" type="ORF">C8259_13880</name>
</gene>
<dbReference type="RefSeq" id="WP_084494396.1">
    <property type="nucleotide sequence ID" value="NZ_PYHS01000006.1"/>
</dbReference>
<accession>A0A2T2Z526</accession>